<proteinExistence type="predicted"/>
<protein>
    <recommendedName>
        <fullName evidence="3">Phasin domain-containing protein</fullName>
    </recommendedName>
</protein>
<organism evidence="2">
    <name type="scientific">Alsobacter sp. KACC 23698</name>
    <dbReference type="NCBI Taxonomy" id="3149229"/>
    <lineage>
        <taxon>Bacteria</taxon>
        <taxon>Pseudomonadati</taxon>
        <taxon>Pseudomonadota</taxon>
        <taxon>Alphaproteobacteria</taxon>
        <taxon>Hyphomicrobiales</taxon>
        <taxon>Alsobacteraceae</taxon>
        <taxon>Alsobacter</taxon>
    </lineage>
</organism>
<dbReference type="AlphaFoldDB" id="A0AAU7JFL5"/>
<name>A0AAU7JFL5_9HYPH</name>
<evidence type="ECO:0000256" key="1">
    <source>
        <dbReference type="SAM" id="MobiDB-lite"/>
    </source>
</evidence>
<reference evidence="2" key="1">
    <citation type="submission" date="2024-05" db="EMBL/GenBank/DDBJ databases">
        <authorList>
            <person name="Kim S."/>
            <person name="Heo J."/>
            <person name="Choi H."/>
            <person name="Choi Y."/>
            <person name="Kwon S.-W."/>
            <person name="Kim Y."/>
        </authorList>
    </citation>
    <scope>NUCLEOTIDE SEQUENCE</scope>
    <source>
        <strain evidence="2">KACC 23698</strain>
    </source>
</reference>
<evidence type="ECO:0008006" key="3">
    <source>
        <dbReference type="Google" id="ProtNLM"/>
    </source>
</evidence>
<sequence>MAIDQMGVPGADPNRPEPRRNEAADAWMAVATEMMDCSMRAMARSMEIMTAASGPMPMDQRLEAQRKGMLTAFDAGVKDIQKLWTMAADAAGASVKLAAPAQGRPPGSAGAGLSS</sequence>
<evidence type="ECO:0000313" key="2">
    <source>
        <dbReference type="EMBL" id="XBO38864.1"/>
    </source>
</evidence>
<gene>
    <name evidence="2" type="ORF">ABEG18_24760</name>
</gene>
<dbReference type="RefSeq" id="WP_406855703.1">
    <property type="nucleotide sequence ID" value="NZ_CP157484.1"/>
</dbReference>
<dbReference type="EMBL" id="CP157484">
    <property type="protein sequence ID" value="XBO38864.1"/>
    <property type="molecule type" value="Genomic_DNA"/>
</dbReference>
<feature type="compositionally biased region" description="Basic and acidic residues" evidence="1">
    <location>
        <begin position="14"/>
        <end position="23"/>
    </location>
</feature>
<feature type="region of interest" description="Disordered" evidence="1">
    <location>
        <begin position="1"/>
        <end position="23"/>
    </location>
</feature>
<accession>A0AAU7JFL5</accession>